<sequence>LLDIERETFISLCGEQKSIERIEYMLKRGKPLRN</sequence>
<proteinExistence type="predicted"/>
<gene>
    <name evidence="1" type="ORF">METZ01_LOCUS472834</name>
</gene>
<accession>A0A383BJH9</accession>
<evidence type="ECO:0000313" key="1">
    <source>
        <dbReference type="EMBL" id="SVE19980.1"/>
    </source>
</evidence>
<dbReference type="EMBL" id="UINC01200892">
    <property type="protein sequence ID" value="SVE19980.1"/>
    <property type="molecule type" value="Genomic_DNA"/>
</dbReference>
<organism evidence="1">
    <name type="scientific">marine metagenome</name>
    <dbReference type="NCBI Taxonomy" id="408172"/>
    <lineage>
        <taxon>unclassified sequences</taxon>
        <taxon>metagenomes</taxon>
        <taxon>ecological metagenomes</taxon>
    </lineage>
</organism>
<evidence type="ECO:0008006" key="2">
    <source>
        <dbReference type="Google" id="ProtNLM"/>
    </source>
</evidence>
<name>A0A383BJH9_9ZZZZ</name>
<dbReference type="AlphaFoldDB" id="A0A383BJH9"/>
<protein>
    <recommendedName>
        <fullName evidence="2">3-hydroxyacyl-CoA dehydrogenase C-terminal domain-containing protein</fullName>
    </recommendedName>
</protein>
<reference evidence="1" key="1">
    <citation type="submission" date="2018-05" db="EMBL/GenBank/DDBJ databases">
        <authorList>
            <person name="Lanie J.A."/>
            <person name="Ng W.-L."/>
            <person name="Kazmierczak K.M."/>
            <person name="Andrzejewski T.M."/>
            <person name="Davidsen T.M."/>
            <person name="Wayne K.J."/>
            <person name="Tettelin H."/>
            <person name="Glass J.I."/>
            <person name="Rusch D."/>
            <person name="Podicherti R."/>
            <person name="Tsui H.-C.T."/>
            <person name="Winkler M.E."/>
        </authorList>
    </citation>
    <scope>NUCLEOTIDE SEQUENCE</scope>
</reference>
<feature type="non-terminal residue" evidence="1">
    <location>
        <position position="1"/>
    </location>
</feature>